<dbReference type="Pfam" id="PF17820">
    <property type="entry name" value="PDZ_6"/>
    <property type="match status" value="1"/>
</dbReference>
<dbReference type="InterPro" id="IPR036034">
    <property type="entry name" value="PDZ_sf"/>
</dbReference>
<evidence type="ECO:0000313" key="3">
    <source>
        <dbReference type="EMBL" id="GGG06726.1"/>
    </source>
</evidence>
<dbReference type="SUPFAM" id="SSF50156">
    <property type="entry name" value="PDZ domain-like"/>
    <property type="match status" value="1"/>
</dbReference>
<evidence type="ECO:0000313" key="4">
    <source>
        <dbReference type="Proteomes" id="UP000644756"/>
    </source>
</evidence>
<dbReference type="Proteomes" id="UP000644756">
    <property type="component" value="Unassembled WGS sequence"/>
</dbReference>
<feature type="transmembrane region" description="Helical" evidence="1">
    <location>
        <begin position="15"/>
        <end position="36"/>
    </location>
</feature>
<name>A0A917D1H8_9BACL</name>
<feature type="transmembrane region" description="Helical" evidence="1">
    <location>
        <begin position="56"/>
        <end position="80"/>
    </location>
</feature>
<gene>
    <name evidence="3" type="primary">minJ</name>
    <name evidence="3" type="ORF">GCM10010916_24570</name>
</gene>
<dbReference type="EMBL" id="BMGR01000007">
    <property type="protein sequence ID" value="GGG06726.1"/>
    <property type="molecule type" value="Genomic_DNA"/>
</dbReference>
<feature type="transmembrane region" description="Helical" evidence="1">
    <location>
        <begin position="223"/>
        <end position="247"/>
    </location>
</feature>
<dbReference type="AlphaFoldDB" id="A0A917D1H8"/>
<proteinExistence type="predicted"/>
<protein>
    <submittedName>
        <fullName evidence="3">Cell division topological determinant MinJ</fullName>
    </submittedName>
</protein>
<sequence length="430" mass="47714">MDIAMELLRQAGTAALQLLIQPFYYIAVLLIVLLYFRQTRMERKLFHVRLQVWPILLVRTLVSGLAAGIVVSLAAAFIGVMITPEAIYWIWGMAAILVLFRVRFLCFAYSVGLLGILQWLIGWFDLSGSGEWIKATAESLASLDIPGLLLLVALMHAAESLLLRRQGSRIVSPMFLEGKRGRLVGGFQLQGYWPVPLLLLVPAHTDSAAAALLPWTPLFGGDIWAAGFTMIGLPMVIGFSEVTRSLLPGQQVKQTSKGLLFYSLLLILIAGAAAWWPPLTLTAALCALLLHEAMVWISSRREAQSSPLYVHDDRGLRVLAVVPGTPADELGIMAGEILYKVNGHRVRTKEELYEALHENSAFCKLEVLNHEGQIKFMQRARFAGEHHQLGVILAPDERADYYAASKPASLLDVVRRERTVYQRDSSSFTQ</sequence>
<dbReference type="PROSITE" id="PS50106">
    <property type="entry name" value="PDZ"/>
    <property type="match status" value="1"/>
</dbReference>
<keyword evidence="1" id="KW-0472">Membrane</keyword>
<keyword evidence="3" id="KW-0131">Cell cycle</keyword>
<feature type="transmembrane region" description="Helical" evidence="1">
    <location>
        <begin position="86"/>
        <end position="102"/>
    </location>
</feature>
<keyword evidence="1" id="KW-1133">Transmembrane helix</keyword>
<evidence type="ECO:0000256" key="1">
    <source>
        <dbReference type="SAM" id="Phobius"/>
    </source>
</evidence>
<reference evidence="3" key="2">
    <citation type="submission" date="2020-09" db="EMBL/GenBank/DDBJ databases">
        <authorList>
            <person name="Sun Q."/>
            <person name="Zhou Y."/>
        </authorList>
    </citation>
    <scope>NUCLEOTIDE SEQUENCE</scope>
    <source>
        <strain evidence="3">CGMCC 1.12987</strain>
    </source>
</reference>
<dbReference type="GO" id="GO:0051301">
    <property type="term" value="P:cell division"/>
    <property type="evidence" value="ECO:0007669"/>
    <property type="project" value="UniProtKB-KW"/>
</dbReference>
<keyword evidence="4" id="KW-1185">Reference proteome</keyword>
<dbReference type="RefSeq" id="WP_188531346.1">
    <property type="nucleotide sequence ID" value="NZ_BMGR01000007.1"/>
</dbReference>
<dbReference type="InterPro" id="IPR001478">
    <property type="entry name" value="PDZ"/>
</dbReference>
<feature type="transmembrane region" description="Helical" evidence="1">
    <location>
        <begin position="259"/>
        <end position="276"/>
    </location>
</feature>
<keyword evidence="1" id="KW-0812">Transmembrane</keyword>
<accession>A0A917D1H8</accession>
<reference evidence="3" key="1">
    <citation type="journal article" date="2014" name="Int. J. Syst. Evol. Microbiol.">
        <title>Complete genome sequence of Corynebacterium casei LMG S-19264T (=DSM 44701T), isolated from a smear-ripened cheese.</title>
        <authorList>
            <consortium name="US DOE Joint Genome Institute (JGI-PGF)"/>
            <person name="Walter F."/>
            <person name="Albersmeier A."/>
            <person name="Kalinowski J."/>
            <person name="Ruckert C."/>
        </authorList>
    </citation>
    <scope>NUCLEOTIDE SEQUENCE</scope>
    <source>
        <strain evidence="3">CGMCC 1.12987</strain>
    </source>
</reference>
<evidence type="ECO:0000259" key="2">
    <source>
        <dbReference type="PROSITE" id="PS50106"/>
    </source>
</evidence>
<organism evidence="3 4">
    <name type="scientific">Paenibacillus abyssi</name>
    <dbReference type="NCBI Taxonomy" id="1340531"/>
    <lineage>
        <taxon>Bacteria</taxon>
        <taxon>Bacillati</taxon>
        <taxon>Bacillota</taxon>
        <taxon>Bacilli</taxon>
        <taxon>Bacillales</taxon>
        <taxon>Paenibacillaceae</taxon>
        <taxon>Paenibacillus</taxon>
    </lineage>
</organism>
<dbReference type="InterPro" id="IPR041489">
    <property type="entry name" value="PDZ_6"/>
</dbReference>
<feature type="transmembrane region" description="Helical" evidence="1">
    <location>
        <begin position="145"/>
        <end position="163"/>
    </location>
</feature>
<comment type="caution">
    <text evidence="3">The sequence shown here is derived from an EMBL/GenBank/DDBJ whole genome shotgun (WGS) entry which is preliminary data.</text>
</comment>
<feature type="transmembrane region" description="Helical" evidence="1">
    <location>
        <begin position="183"/>
        <end position="203"/>
    </location>
</feature>
<dbReference type="Gene3D" id="2.30.42.10">
    <property type="match status" value="1"/>
</dbReference>
<feature type="transmembrane region" description="Helical" evidence="1">
    <location>
        <begin position="107"/>
        <end position="125"/>
    </location>
</feature>
<keyword evidence="3" id="KW-0132">Cell division</keyword>
<feature type="domain" description="PDZ" evidence="2">
    <location>
        <begin position="315"/>
        <end position="371"/>
    </location>
</feature>